<name>A0ABS9WG33_9ACTN</name>
<gene>
    <name evidence="2" type="ORF">LPT13_05560</name>
</gene>
<dbReference type="EMBL" id="JAJMLW010000002">
    <property type="protein sequence ID" value="MCI2241819.1"/>
    <property type="molecule type" value="Genomic_DNA"/>
</dbReference>
<accession>A0ABS9WG33</accession>
<dbReference type="PANTHER" id="PTHR47505">
    <property type="entry name" value="DNA UTILIZATION PROTEIN YHGH"/>
    <property type="match status" value="1"/>
</dbReference>
<evidence type="ECO:0000256" key="1">
    <source>
        <dbReference type="SAM" id="MobiDB-lite"/>
    </source>
</evidence>
<sequence length="278" mass="28641">MSRSALAYPPSRPPAAPPTRRGRPAAPTPVPRPQPEPAGRGRRAARLLREAVVETAWPTRCAVCDEPGAVLCDRCADALAVIDRWDACPRCGAPWGRVQCSECNPVMLAASGREALPYAEGAAAVILDEAARAVVVTYKDRGERRLASVMAARMAACAPPAWVAPETLVTFVPASGAARRRRGFDHGEELACAVAGLLGLACAPLLRRPRAADQRRLSRAGRAANMAGSLAALPGATAPGAVIVVDDVATTGATLCAAAEALAAAGAGPVYALTFARA</sequence>
<reference evidence="2" key="1">
    <citation type="submission" date="2021-11" db="EMBL/GenBank/DDBJ databases">
        <title>A Novel Adlercreutzia Species, isolated from a Allomyrina dichotoma larva feces.</title>
        <authorList>
            <person name="Suh M.K."/>
        </authorList>
    </citation>
    <scope>NUCLEOTIDE SEQUENCE</scope>
    <source>
        <strain evidence="2">JBNU-10</strain>
    </source>
</reference>
<dbReference type="Proteomes" id="UP001430755">
    <property type="component" value="Unassembled WGS sequence"/>
</dbReference>
<dbReference type="PANTHER" id="PTHR47505:SF1">
    <property type="entry name" value="DNA UTILIZATION PROTEIN YHGH"/>
    <property type="match status" value="1"/>
</dbReference>
<dbReference type="SUPFAM" id="SSF53271">
    <property type="entry name" value="PRTase-like"/>
    <property type="match status" value="1"/>
</dbReference>
<feature type="region of interest" description="Disordered" evidence="1">
    <location>
        <begin position="1"/>
        <end position="42"/>
    </location>
</feature>
<dbReference type="RefSeq" id="WP_242164434.1">
    <property type="nucleotide sequence ID" value="NZ_JAJMLW010000002.1"/>
</dbReference>
<dbReference type="Gene3D" id="3.40.50.2020">
    <property type="match status" value="1"/>
</dbReference>
<proteinExistence type="predicted"/>
<comment type="caution">
    <text evidence="2">The sequence shown here is derived from an EMBL/GenBank/DDBJ whole genome shotgun (WGS) entry which is preliminary data.</text>
</comment>
<dbReference type="InterPro" id="IPR051910">
    <property type="entry name" value="ComF/GntX_DNA_util-trans"/>
</dbReference>
<evidence type="ECO:0000313" key="2">
    <source>
        <dbReference type="EMBL" id="MCI2241819.1"/>
    </source>
</evidence>
<evidence type="ECO:0000313" key="3">
    <source>
        <dbReference type="Proteomes" id="UP001430755"/>
    </source>
</evidence>
<organism evidence="2 3">
    <name type="scientific">Adlercreutzia faecimuris</name>
    <dbReference type="NCBI Taxonomy" id="2897341"/>
    <lineage>
        <taxon>Bacteria</taxon>
        <taxon>Bacillati</taxon>
        <taxon>Actinomycetota</taxon>
        <taxon>Coriobacteriia</taxon>
        <taxon>Eggerthellales</taxon>
        <taxon>Eggerthellaceae</taxon>
        <taxon>Adlercreutzia</taxon>
    </lineage>
</organism>
<keyword evidence="3" id="KW-1185">Reference proteome</keyword>
<feature type="compositionally biased region" description="Pro residues" evidence="1">
    <location>
        <begin position="26"/>
        <end position="36"/>
    </location>
</feature>
<protein>
    <submittedName>
        <fullName evidence="2">ComF family protein</fullName>
    </submittedName>
</protein>
<dbReference type="InterPro" id="IPR029057">
    <property type="entry name" value="PRTase-like"/>
</dbReference>